<sequence>MVEWRGEWEAYSTIHQLTTNHLLNSPLQSPQPSIHPRAHPSNCSLGRPLTHTPTQPPTVSPSDLCLLRAKSAKRPKVREDFDFRLKPDKSASGIYIRVGETERGECYSSIPAAGSEFREREEEEEVEEEGGTRENTWSEMTEA</sequence>
<gene>
    <name evidence="2" type="ORF">E2C01_035491</name>
</gene>
<proteinExistence type="predicted"/>
<feature type="region of interest" description="Disordered" evidence="1">
    <location>
        <begin position="107"/>
        <end position="143"/>
    </location>
</feature>
<feature type="compositionally biased region" description="Polar residues" evidence="1">
    <location>
        <begin position="23"/>
        <end position="32"/>
    </location>
</feature>
<evidence type="ECO:0000256" key="1">
    <source>
        <dbReference type="SAM" id="MobiDB-lite"/>
    </source>
</evidence>
<dbReference type="Proteomes" id="UP000324222">
    <property type="component" value="Unassembled WGS sequence"/>
</dbReference>
<dbReference type="EMBL" id="VSRR010005222">
    <property type="protein sequence ID" value="MPC41883.1"/>
    <property type="molecule type" value="Genomic_DNA"/>
</dbReference>
<name>A0A5B7F9X6_PORTR</name>
<accession>A0A5B7F9X6</accession>
<feature type="region of interest" description="Disordered" evidence="1">
    <location>
        <begin position="23"/>
        <end position="62"/>
    </location>
</feature>
<keyword evidence="3" id="KW-1185">Reference proteome</keyword>
<evidence type="ECO:0000313" key="2">
    <source>
        <dbReference type="EMBL" id="MPC41883.1"/>
    </source>
</evidence>
<comment type="caution">
    <text evidence="2">The sequence shown here is derived from an EMBL/GenBank/DDBJ whole genome shotgun (WGS) entry which is preliminary data.</text>
</comment>
<evidence type="ECO:0000313" key="3">
    <source>
        <dbReference type="Proteomes" id="UP000324222"/>
    </source>
</evidence>
<reference evidence="2 3" key="1">
    <citation type="submission" date="2019-05" db="EMBL/GenBank/DDBJ databases">
        <title>Another draft genome of Portunus trituberculatus and its Hox gene families provides insights of decapod evolution.</title>
        <authorList>
            <person name="Jeong J.-H."/>
            <person name="Song I."/>
            <person name="Kim S."/>
            <person name="Choi T."/>
            <person name="Kim D."/>
            <person name="Ryu S."/>
            <person name="Kim W."/>
        </authorList>
    </citation>
    <scope>NUCLEOTIDE SEQUENCE [LARGE SCALE GENOMIC DNA]</scope>
    <source>
        <tissue evidence="2">Muscle</tissue>
    </source>
</reference>
<protein>
    <submittedName>
        <fullName evidence="2">Uncharacterized protein</fullName>
    </submittedName>
</protein>
<organism evidence="2 3">
    <name type="scientific">Portunus trituberculatus</name>
    <name type="common">Swimming crab</name>
    <name type="synonym">Neptunus trituberculatus</name>
    <dbReference type="NCBI Taxonomy" id="210409"/>
    <lineage>
        <taxon>Eukaryota</taxon>
        <taxon>Metazoa</taxon>
        <taxon>Ecdysozoa</taxon>
        <taxon>Arthropoda</taxon>
        <taxon>Crustacea</taxon>
        <taxon>Multicrustacea</taxon>
        <taxon>Malacostraca</taxon>
        <taxon>Eumalacostraca</taxon>
        <taxon>Eucarida</taxon>
        <taxon>Decapoda</taxon>
        <taxon>Pleocyemata</taxon>
        <taxon>Brachyura</taxon>
        <taxon>Eubrachyura</taxon>
        <taxon>Portunoidea</taxon>
        <taxon>Portunidae</taxon>
        <taxon>Portuninae</taxon>
        <taxon>Portunus</taxon>
    </lineage>
</organism>
<dbReference type="AlphaFoldDB" id="A0A5B7F9X6"/>